<evidence type="ECO:0000313" key="1">
    <source>
        <dbReference type="EMBL" id="EFN70313.1"/>
    </source>
</evidence>
<sequence>DQDHIETTTDSTVEIEIFSYLSDKQKDIILITRFLNVKHLFLKFNTIIPSSAPVKRLFSTGGQILIPWRNRLSDDIFE</sequence>
<proteinExistence type="predicted"/>
<keyword evidence="2" id="KW-1185">Reference proteome</keyword>
<evidence type="ECO:0008006" key="3">
    <source>
        <dbReference type="Google" id="ProtNLM"/>
    </source>
</evidence>
<evidence type="ECO:0000313" key="2">
    <source>
        <dbReference type="Proteomes" id="UP000000311"/>
    </source>
</evidence>
<accession>E2A8C8</accession>
<reference evidence="1 2" key="1">
    <citation type="journal article" date="2010" name="Science">
        <title>Genomic comparison of the ants Camponotus floridanus and Harpegnathos saltator.</title>
        <authorList>
            <person name="Bonasio R."/>
            <person name="Zhang G."/>
            <person name="Ye C."/>
            <person name="Mutti N.S."/>
            <person name="Fang X."/>
            <person name="Qin N."/>
            <person name="Donahue G."/>
            <person name="Yang P."/>
            <person name="Li Q."/>
            <person name="Li C."/>
            <person name="Zhang P."/>
            <person name="Huang Z."/>
            <person name="Berger S.L."/>
            <person name="Reinberg D."/>
            <person name="Wang J."/>
            <person name="Liebig J."/>
        </authorList>
    </citation>
    <scope>NUCLEOTIDE SEQUENCE [LARGE SCALE GENOMIC DNA]</scope>
    <source>
        <strain evidence="2">C129</strain>
    </source>
</reference>
<organism evidence="2">
    <name type="scientific">Camponotus floridanus</name>
    <name type="common">Florida carpenter ant</name>
    <dbReference type="NCBI Taxonomy" id="104421"/>
    <lineage>
        <taxon>Eukaryota</taxon>
        <taxon>Metazoa</taxon>
        <taxon>Ecdysozoa</taxon>
        <taxon>Arthropoda</taxon>
        <taxon>Hexapoda</taxon>
        <taxon>Insecta</taxon>
        <taxon>Pterygota</taxon>
        <taxon>Neoptera</taxon>
        <taxon>Endopterygota</taxon>
        <taxon>Hymenoptera</taxon>
        <taxon>Apocrita</taxon>
        <taxon>Aculeata</taxon>
        <taxon>Formicoidea</taxon>
        <taxon>Formicidae</taxon>
        <taxon>Formicinae</taxon>
        <taxon>Camponotus</taxon>
    </lineage>
</organism>
<protein>
    <recommendedName>
        <fullName evidence="3">HAT C-terminal dimerisation domain-containing protein</fullName>
    </recommendedName>
</protein>
<dbReference type="AlphaFoldDB" id="E2A8C8"/>
<dbReference type="InParanoid" id="E2A8C8"/>
<dbReference type="OMA" id="NCNIAML"/>
<dbReference type="EMBL" id="GL437536">
    <property type="protein sequence ID" value="EFN70313.1"/>
    <property type="molecule type" value="Genomic_DNA"/>
</dbReference>
<name>E2A8C8_CAMFO</name>
<gene>
    <name evidence="1" type="ORF">EAG_05264</name>
</gene>
<feature type="non-terminal residue" evidence="1">
    <location>
        <position position="78"/>
    </location>
</feature>
<dbReference type="Proteomes" id="UP000000311">
    <property type="component" value="Unassembled WGS sequence"/>
</dbReference>
<feature type="non-terminal residue" evidence="1">
    <location>
        <position position="1"/>
    </location>
</feature>